<dbReference type="FunFam" id="2.60.120.40:FF:000001">
    <property type="entry name" value="Complement C1q B chain"/>
    <property type="match status" value="1"/>
</dbReference>
<dbReference type="InterPro" id="IPR001073">
    <property type="entry name" value="C1q_dom"/>
</dbReference>
<evidence type="ECO:0000256" key="4">
    <source>
        <dbReference type="ARBA" id="ARBA00022729"/>
    </source>
</evidence>
<dbReference type="InterPro" id="IPR008160">
    <property type="entry name" value="Collagen"/>
</dbReference>
<dbReference type="OrthoDB" id="8044756at2759"/>
<evidence type="ECO:0000259" key="8">
    <source>
        <dbReference type="PROSITE" id="PS50871"/>
    </source>
</evidence>
<dbReference type="Gene3D" id="2.60.120.40">
    <property type="match status" value="1"/>
</dbReference>
<feature type="chain" id="PRO_5010627525" evidence="7">
    <location>
        <begin position="23"/>
        <end position="248"/>
    </location>
</feature>
<evidence type="ECO:0000256" key="3">
    <source>
        <dbReference type="ARBA" id="ARBA00022530"/>
    </source>
</evidence>
<protein>
    <submittedName>
        <fullName evidence="9">Adiponectin-like</fullName>
    </submittedName>
</protein>
<dbReference type="Pfam" id="PF01391">
    <property type="entry name" value="Collagen"/>
    <property type="match status" value="1"/>
</dbReference>
<feature type="compositionally biased region" description="Gly residues" evidence="6">
    <location>
        <begin position="67"/>
        <end position="76"/>
    </location>
</feature>
<gene>
    <name evidence="9" type="ORF">Z043_120612</name>
</gene>
<dbReference type="Pfam" id="PF00386">
    <property type="entry name" value="C1q"/>
    <property type="match status" value="1"/>
</dbReference>
<comment type="caution">
    <text evidence="9">The sequence shown here is derived from an EMBL/GenBank/DDBJ whole genome shotgun (WGS) entry which is preliminary data.</text>
</comment>
<feature type="signal peptide" evidence="7">
    <location>
        <begin position="1"/>
        <end position="22"/>
    </location>
</feature>
<dbReference type="InterPro" id="IPR008983">
    <property type="entry name" value="Tumour_necrosis_fac-like_dom"/>
</dbReference>
<dbReference type="PANTHER" id="PTHR15427:SF20">
    <property type="entry name" value="ADIPONECTIN"/>
    <property type="match status" value="1"/>
</dbReference>
<evidence type="ECO:0000313" key="10">
    <source>
        <dbReference type="Proteomes" id="UP000034805"/>
    </source>
</evidence>
<evidence type="ECO:0000256" key="1">
    <source>
        <dbReference type="ARBA" id="ARBA00004498"/>
    </source>
</evidence>
<dbReference type="PRINTS" id="PR00007">
    <property type="entry name" value="COMPLEMNTC1Q"/>
</dbReference>
<feature type="domain" description="C1q" evidence="8">
    <location>
        <begin position="103"/>
        <end position="240"/>
    </location>
</feature>
<evidence type="ECO:0000256" key="7">
    <source>
        <dbReference type="SAM" id="SignalP"/>
    </source>
</evidence>
<accession>A0A0P7U332</accession>
<dbReference type="KEGG" id="sfm:108927582"/>
<evidence type="ECO:0000256" key="2">
    <source>
        <dbReference type="ARBA" id="ARBA00022525"/>
    </source>
</evidence>
<dbReference type="PANTHER" id="PTHR15427">
    <property type="entry name" value="EMILIN ELASTIN MICROFIBRIL INTERFACE-LOCATED PROTEIN ELASTIN MICROFIBRIL INTERFACER"/>
    <property type="match status" value="1"/>
</dbReference>
<proteinExistence type="predicted"/>
<dbReference type="PROSITE" id="PS50871">
    <property type="entry name" value="C1Q"/>
    <property type="match status" value="1"/>
</dbReference>
<dbReference type="SMART" id="SM00110">
    <property type="entry name" value="C1Q"/>
    <property type="match status" value="1"/>
</dbReference>
<dbReference type="AlphaFoldDB" id="A0A0P7U332"/>
<keyword evidence="2" id="KW-0964">Secreted</keyword>
<reference evidence="9 10" key="1">
    <citation type="submission" date="2015-08" db="EMBL/GenBank/DDBJ databases">
        <title>The genome of the Asian arowana (Scleropages formosus).</title>
        <authorList>
            <person name="Tan M.H."/>
            <person name="Gan H.M."/>
            <person name="Croft L.J."/>
            <person name="Austin C.M."/>
        </authorList>
    </citation>
    <scope>NUCLEOTIDE SEQUENCE [LARGE SCALE GENOMIC DNA]</scope>
    <source>
        <strain evidence="9">Aro1</strain>
    </source>
</reference>
<dbReference type="GO" id="GO:0005581">
    <property type="term" value="C:collagen trimer"/>
    <property type="evidence" value="ECO:0007669"/>
    <property type="project" value="UniProtKB-KW"/>
</dbReference>
<sequence>MTMMWALMLSLLLAGRPGLSWGQEDSSAEPCARWMGGVPGTPGHDGLPGRDGRDGKNGEKGDAGDPGTPGGKGEPGALGAEGPPGPRGFPGNPGLKGARGESSFTYRSAFSVGLVSPVESANVPIRFLKIFYNEQHHYDDVSGKFRCALPGLYYFTYHLAVSGKDVKVSLYKSNKPVVFTFDQFQPGNLDQASGAVILQLIAGDEVWLQVYGEEEFSGVYTDSTIDSTFTGFLLYPNLPVDPLANRRR</sequence>
<evidence type="ECO:0000313" key="9">
    <source>
        <dbReference type="EMBL" id="KPP61303.1"/>
    </source>
</evidence>
<feature type="compositionally biased region" description="Basic and acidic residues" evidence="6">
    <location>
        <begin position="47"/>
        <end position="63"/>
    </location>
</feature>
<dbReference type="SUPFAM" id="SSF49842">
    <property type="entry name" value="TNF-like"/>
    <property type="match status" value="1"/>
</dbReference>
<keyword evidence="5" id="KW-0176">Collagen</keyword>
<evidence type="ECO:0000256" key="6">
    <source>
        <dbReference type="SAM" id="MobiDB-lite"/>
    </source>
</evidence>
<name>A0A0P7U332_SCLFO</name>
<feature type="region of interest" description="Disordered" evidence="6">
    <location>
        <begin position="20"/>
        <end position="100"/>
    </location>
</feature>
<keyword evidence="4 7" id="KW-0732">Signal</keyword>
<organism evidence="9 10">
    <name type="scientific">Scleropages formosus</name>
    <name type="common">Asian bonytongue</name>
    <name type="synonym">Osteoglossum formosum</name>
    <dbReference type="NCBI Taxonomy" id="113540"/>
    <lineage>
        <taxon>Eukaryota</taxon>
        <taxon>Metazoa</taxon>
        <taxon>Chordata</taxon>
        <taxon>Craniata</taxon>
        <taxon>Vertebrata</taxon>
        <taxon>Euteleostomi</taxon>
        <taxon>Actinopterygii</taxon>
        <taxon>Neopterygii</taxon>
        <taxon>Teleostei</taxon>
        <taxon>Osteoglossocephala</taxon>
        <taxon>Osteoglossomorpha</taxon>
        <taxon>Osteoglossiformes</taxon>
        <taxon>Osteoglossidae</taxon>
        <taxon>Scleropages</taxon>
    </lineage>
</organism>
<dbReference type="Proteomes" id="UP000034805">
    <property type="component" value="Unassembled WGS sequence"/>
</dbReference>
<evidence type="ECO:0000256" key="5">
    <source>
        <dbReference type="ARBA" id="ARBA00023119"/>
    </source>
</evidence>
<dbReference type="EMBL" id="JARO02009745">
    <property type="protein sequence ID" value="KPP61303.1"/>
    <property type="molecule type" value="Genomic_DNA"/>
</dbReference>
<keyword evidence="3" id="KW-0272">Extracellular matrix</keyword>
<comment type="subcellular location">
    <subcellularLocation>
        <location evidence="1">Secreted</location>
        <location evidence="1">Extracellular space</location>
        <location evidence="1">Extracellular matrix</location>
    </subcellularLocation>
</comment>
<dbReference type="InterPro" id="IPR050392">
    <property type="entry name" value="Collagen/C1q_domain"/>
</dbReference>
<dbReference type="STRING" id="113540.ENSSFOP00015049917"/>